<proteinExistence type="predicted"/>
<reference evidence="6 7" key="1">
    <citation type="submission" date="2019-02" db="EMBL/GenBank/DDBJ databases">
        <title>Deep-cultivation of Planctomycetes and their phenomic and genomic characterization uncovers novel biology.</title>
        <authorList>
            <person name="Wiegand S."/>
            <person name="Jogler M."/>
            <person name="Boedeker C."/>
            <person name="Pinto D."/>
            <person name="Vollmers J."/>
            <person name="Rivas-Marin E."/>
            <person name="Kohn T."/>
            <person name="Peeters S.H."/>
            <person name="Heuer A."/>
            <person name="Rast P."/>
            <person name="Oberbeckmann S."/>
            <person name="Bunk B."/>
            <person name="Jeske O."/>
            <person name="Meyerdierks A."/>
            <person name="Storesund J.E."/>
            <person name="Kallscheuer N."/>
            <person name="Luecker S."/>
            <person name="Lage O.M."/>
            <person name="Pohl T."/>
            <person name="Merkel B.J."/>
            <person name="Hornburger P."/>
            <person name="Mueller R.-W."/>
            <person name="Bruemmer F."/>
            <person name="Labrenz M."/>
            <person name="Spormann A.M."/>
            <person name="Op den Camp H."/>
            <person name="Overmann J."/>
            <person name="Amann R."/>
            <person name="Jetten M.S.M."/>
            <person name="Mascher T."/>
            <person name="Medema M.H."/>
            <person name="Devos D.P."/>
            <person name="Kaster A.-K."/>
            <person name="Ovreas L."/>
            <person name="Rohde M."/>
            <person name="Galperin M.Y."/>
            <person name="Jogler C."/>
        </authorList>
    </citation>
    <scope>NUCLEOTIDE SEQUENCE [LARGE SCALE GENOMIC DNA]</scope>
    <source>
        <strain evidence="6 7">HG15A2</strain>
    </source>
</reference>
<dbReference type="PANTHER" id="PTHR34298:SF2">
    <property type="entry name" value="SEGREGATION AND CONDENSATION PROTEIN B"/>
    <property type="match status" value="1"/>
</dbReference>
<protein>
    <recommendedName>
        <fullName evidence="8">SMC-Scp complex subunit ScpB</fullName>
    </recommendedName>
</protein>
<evidence type="ECO:0000313" key="6">
    <source>
        <dbReference type="EMBL" id="QDS97453.1"/>
    </source>
</evidence>
<dbReference type="PANTHER" id="PTHR34298">
    <property type="entry name" value="SEGREGATION AND CONDENSATION PROTEIN B"/>
    <property type="match status" value="1"/>
</dbReference>
<evidence type="ECO:0000313" key="7">
    <source>
        <dbReference type="Proteomes" id="UP000319852"/>
    </source>
</evidence>
<keyword evidence="1" id="KW-0963">Cytoplasm</keyword>
<dbReference type="Proteomes" id="UP000319852">
    <property type="component" value="Chromosome"/>
</dbReference>
<gene>
    <name evidence="6" type="ORF">HG15A2_07140</name>
</gene>
<dbReference type="KEGG" id="amob:HG15A2_07140"/>
<dbReference type="GO" id="GO:0051301">
    <property type="term" value="P:cell division"/>
    <property type="evidence" value="ECO:0007669"/>
    <property type="project" value="UniProtKB-KW"/>
</dbReference>
<evidence type="ECO:0000256" key="3">
    <source>
        <dbReference type="ARBA" id="ARBA00022829"/>
    </source>
</evidence>
<evidence type="ECO:0000256" key="1">
    <source>
        <dbReference type="ARBA" id="ARBA00022490"/>
    </source>
</evidence>
<feature type="compositionally biased region" description="Pro residues" evidence="5">
    <location>
        <begin position="7"/>
        <end position="18"/>
    </location>
</feature>
<dbReference type="AlphaFoldDB" id="A0A517MRD7"/>
<dbReference type="SUPFAM" id="SSF46785">
    <property type="entry name" value="Winged helix' DNA-binding domain"/>
    <property type="match status" value="2"/>
</dbReference>
<dbReference type="GO" id="GO:0051304">
    <property type="term" value="P:chromosome separation"/>
    <property type="evidence" value="ECO:0007669"/>
    <property type="project" value="InterPro"/>
</dbReference>
<keyword evidence="3" id="KW-0159">Chromosome partition</keyword>
<evidence type="ECO:0000256" key="5">
    <source>
        <dbReference type="SAM" id="MobiDB-lite"/>
    </source>
</evidence>
<feature type="region of interest" description="Disordered" evidence="5">
    <location>
        <begin position="1"/>
        <end position="56"/>
    </location>
</feature>
<keyword evidence="4" id="KW-0131">Cell cycle</keyword>
<accession>A0A517MRD7</accession>
<organism evidence="6 7">
    <name type="scientific">Adhaeretor mobilis</name>
    <dbReference type="NCBI Taxonomy" id="1930276"/>
    <lineage>
        <taxon>Bacteria</taxon>
        <taxon>Pseudomonadati</taxon>
        <taxon>Planctomycetota</taxon>
        <taxon>Planctomycetia</taxon>
        <taxon>Pirellulales</taxon>
        <taxon>Lacipirellulaceae</taxon>
        <taxon>Adhaeretor</taxon>
    </lineage>
</organism>
<keyword evidence="7" id="KW-1185">Reference proteome</keyword>
<evidence type="ECO:0000256" key="2">
    <source>
        <dbReference type="ARBA" id="ARBA00022618"/>
    </source>
</evidence>
<sequence length="234" mass="25414">MAHSPTTPAPSTPAPKNPSPKFSLARLSTAFAKLMTSPNGKSGESETAESQPQVARVSPKMIVEGLLFVGDEQRKPLTSETLAGPIRDVSPEEIENLVKELNDDYTASNSAYEIVSSGGGYSLQLREPLVRLRDRFYGEVRETKLTPAALEVLSIVAYRQPLTADAIGKLRGTKSQAILANLVRRELLGVQSDTAELPVGVRPTRQYVTTVRFNRLFGIASPEELPRSAEHADS</sequence>
<dbReference type="InterPro" id="IPR036388">
    <property type="entry name" value="WH-like_DNA-bd_sf"/>
</dbReference>
<dbReference type="InterPro" id="IPR005234">
    <property type="entry name" value="ScpB_csome_segregation"/>
</dbReference>
<dbReference type="InterPro" id="IPR036390">
    <property type="entry name" value="WH_DNA-bd_sf"/>
</dbReference>
<dbReference type="Gene3D" id="1.10.10.10">
    <property type="entry name" value="Winged helix-like DNA-binding domain superfamily/Winged helix DNA-binding domain"/>
    <property type="match status" value="2"/>
</dbReference>
<keyword evidence="2" id="KW-0132">Cell division</keyword>
<dbReference type="RefSeq" id="WP_145057844.1">
    <property type="nucleotide sequence ID" value="NZ_CP036263.1"/>
</dbReference>
<evidence type="ECO:0000256" key="4">
    <source>
        <dbReference type="ARBA" id="ARBA00023306"/>
    </source>
</evidence>
<evidence type="ECO:0008006" key="8">
    <source>
        <dbReference type="Google" id="ProtNLM"/>
    </source>
</evidence>
<dbReference type="EMBL" id="CP036263">
    <property type="protein sequence ID" value="QDS97453.1"/>
    <property type="molecule type" value="Genomic_DNA"/>
</dbReference>
<name>A0A517MRD7_9BACT</name>
<dbReference type="Pfam" id="PF04079">
    <property type="entry name" value="SMC_ScpB"/>
    <property type="match status" value="1"/>
</dbReference>
<dbReference type="OrthoDB" id="211906at2"/>